<dbReference type="PANTHER" id="PTHR23159:SF31">
    <property type="entry name" value="CENTROSOME-ASSOCIATED PROTEIN CEP250 ISOFORM X1"/>
    <property type="match status" value="1"/>
</dbReference>
<feature type="region of interest" description="Disordered" evidence="1">
    <location>
        <begin position="538"/>
        <end position="563"/>
    </location>
</feature>
<evidence type="ECO:0000256" key="1">
    <source>
        <dbReference type="SAM" id="MobiDB-lite"/>
    </source>
</evidence>
<dbReference type="OrthoDB" id="10337476at2759"/>
<feature type="region of interest" description="Disordered" evidence="1">
    <location>
        <begin position="1"/>
        <end position="23"/>
    </location>
</feature>
<feature type="compositionally biased region" description="Acidic residues" evidence="1">
    <location>
        <begin position="130"/>
        <end position="140"/>
    </location>
</feature>
<dbReference type="AlphaFoldDB" id="A0A2G5UQ21"/>
<feature type="region of interest" description="Disordered" evidence="1">
    <location>
        <begin position="123"/>
        <end position="150"/>
    </location>
</feature>
<accession>A0A2G5UQ21</accession>
<feature type="region of interest" description="Disordered" evidence="1">
    <location>
        <begin position="51"/>
        <end position="81"/>
    </location>
</feature>
<proteinExistence type="predicted"/>
<evidence type="ECO:0008006" key="4">
    <source>
        <dbReference type="Google" id="ProtNLM"/>
    </source>
</evidence>
<sequence>MSSSCCSKKENEHTCGGGQSDTDDEALIVKDEGYNKKLANGTKRAELLKQRKAEKKAKKNNGNPIQSETFAMPRGTTSSSLDGADEVECMIKGLLASTAGKYCSVTQTVTSGSVSQTFHFTRRASGDISTDSEADSDDGEPPVKTSVHERPKLVARRTMQGKVNSEVQEEVDRMFEQLKTSSESSGGIMVRCSGRKIQTRHHQTQTDKFCDEELKKIQIENQELKEQILSNREKMKKSEEMDKVLRDLNKKVVDMEKEKERETRKLEKGHAHELRRRDKEMETLKGEAADSLEKLRKSHANELKKAEEKTKLVEKEVQNMRDQMKMVQAEMSNFAHVEAWLKTEKMKSLKLEQEVLELKKQKERSSPPAWSNPKAKEDLEEIERLKTEIRQRNENETALDNLNVRLAIEISKLEEQIRSLEKEKAEDQKTIQSQTEELQSLSQKSAQLEESMDNLRMEYRRKEAADKVIGNEKTTINQLKNENSNLTARIRQQDNTINALANQLAGLTTTPTPTVIPPVIKQAPPPQAPPPIRSTWSPLLASSTSSGSQPEWMNSNSTFRKESPPNLNLNLAPSLNLPPNLNSNPLNNPFGGFRPMISANSDKNKCFVCLWEIKENHTTMKCEQCQRNVHEMCGMKMAETGAACFGCEQEKMIGMMNLKK</sequence>
<dbReference type="CDD" id="cd15489">
    <property type="entry name" value="PHD_SF"/>
    <property type="match status" value="1"/>
</dbReference>
<dbReference type="Proteomes" id="UP000230233">
    <property type="component" value="Chromosome III"/>
</dbReference>
<name>A0A2G5UQ21_9PELO</name>
<feature type="region of interest" description="Disordered" evidence="1">
    <location>
        <begin position="255"/>
        <end position="293"/>
    </location>
</feature>
<dbReference type="PANTHER" id="PTHR23159">
    <property type="entry name" value="CENTROSOMAL PROTEIN 2"/>
    <property type="match status" value="1"/>
</dbReference>
<keyword evidence="3" id="KW-1185">Reference proteome</keyword>
<organism evidence="2 3">
    <name type="scientific">Caenorhabditis nigoni</name>
    <dbReference type="NCBI Taxonomy" id="1611254"/>
    <lineage>
        <taxon>Eukaryota</taxon>
        <taxon>Metazoa</taxon>
        <taxon>Ecdysozoa</taxon>
        <taxon>Nematoda</taxon>
        <taxon>Chromadorea</taxon>
        <taxon>Rhabditida</taxon>
        <taxon>Rhabditina</taxon>
        <taxon>Rhabditomorpha</taxon>
        <taxon>Rhabditoidea</taxon>
        <taxon>Rhabditidae</taxon>
        <taxon>Peloderinae</taxon>
        <taxon>Caenorhabditis</taxon>
    </lineage>
</organism>
<gene>
    <name evidence="2" type="primary">Cnig_chr_III.g8961</name>
    <name evidence="2" type="ORF">B9Z55_008961</name>
</gene>
<feature type="compositionally biased region" description="Polar residues" evidence="1">
    <location>
        <begin position="60"/>
        <end position="81"/>
    </location>
</feature>
<comment type="caution">
    <text evidence="2">The sequence shown here is derived from an EMBL/GenBank/DDBJ whole genome shotgun (WGS) entry which is preliminary data.</text>
</comment>
<feature type="compositionally biased region" description="Low complexity" evidence="1">
    <location>
        <begin position="432"/>
        <end position="445"/>
    </location>
</feature>
<feature type="region of interest" description="Disordered" evidence="1">
    <location>
        <begin position="422"/>
        <end position="445"/>
    </location>
</feature>
<dbReference type="EMBL" id="PDUG01000003">
    <property type="protein sequence ID" value="PIC41600.1"/>
    <property type="molecule type" value="Genomic_DNA"/>
</dbReference>
<reference evidence="3" key="1">
    <citation type="submission" date="2017-10" db="EMBL/GenBank/DDBJ databases">
        <title>Rapid genome shrinkage in a self-fertile nematode reveals novel sperm competition proteins.</title>
        <authorList>
            <person name="Yin D."/>
            <person name="Schwarz E.M."/>
            <person name="Thomas C.G."/>
            <person name="Felde R.L."/>
            <person name="Korf I.F."/>
            <person name="Cutter A.D."/>
            <person name="Schartner C.M."/>
            <person name="Ralston E.J."/>
            <person name="Meyer B.J."/>
            <person name="Haag E.S."/>
        </authorList>
    </citation>
    <scope>NUCLEOTIDE SEQUENCE [LARGE SCALE GENOMIC DNA]</scope>
    <source>
        <strain evidence="3">JU1422</strain>
    </source>
</reference>
<evidence type="ECO:0000313" key="2">
    <source>
        <dbReference type="EMBL" id="PIC41600.1"/>
    </source>
</evidence>
<feature type="compositionally biased region" description="Polar residues" evidence="1">
    <location>
        <begin position="549"/>
        <end position="558"/>
    </location>
</feature>
<protein>
    <recommendedName>
        <fullName evidence="4">Phorbol-ester/DAG-type domain-containing protein</fullName>
    </recommendedName>
</protein>
<feature type="compositionally biased region" description="Low complexity" evidence="1">
    <location>
        <begin position="538"/>
        <end position="548"/>
    </location>
</feature>
<evidence type="ECO:0000313" key="3">
    <source>
        <dbReference type="Proteomes" id="UP000230233"/>
    </source>
</evidence>